<dbReference type="InterPro" id="IPR020846">
    <property type="entry name" value="MFS_dom"/>
</dbReference>
<sequence length="499" mass="54888">MHDTVRQVTGEEKAKLFEAKDGIIVVEQKGILMRWQKSMIYSQITGERDRRFGRVHRRAPNRYNSRDMERSKLGVFATIAVFIQYFINAMVVKSLGILLVSMMNEFEAETWVVGTVFSLVECGKDIFGPLAAPIGRKFGARAVVMVAGGMIGLGFILTSRASNVLQMALPLILLIALGQCLANVLTRSSLGEHFDVKDFALASGVARIGSSLSLVCLPPLVQLFLNTYGWRGAMLLVGSIGTHLTVSGALLKPVPKWSEARVGYQSLPDSSRHQPRPVHKPDKHTDCTLTSFRSFLEKSWGALDISLMKSLTFLEITLIVVTTRISQSAWYIYFVPRVVAIGFSNEEAAGMVSVAAVFQLVTFTLGGIALYKEKMTSSSAMMVSVGLVAVSFLIDPWVTSWWSVSANAALFVSSMGMVFTMVDFMVKELLGVDKMADAFGWMGFLSGLIRPLAGFIPGWIYDHTGSYDTAFVILGVIQITALIPLLIKRLKNMWPLNAN</sequence>
<dbReference type="OrthoDB" id="6499973at2759"/>
<dbReference type="Gene3D" id="1.20.1250.20">
    <property type="entry name" value="MFS general substrate transporter like domains"/>
    <property type="match status" value="1"/>
</dbReference>
<keyword evidence="2" id="KW-1133">Transmembrane helix</keyword>
<keyword evidence="2" id="KW-0812">Transmembrane</keyword>
<dbReference type="Proteomes" id="UP000887568">
    <property type="component" value="Unplaced"/>
</dbReference>
<keyword evidence="5" id="KW-1185">Reference proteome</keyword>
<keyword evidence="2" id="KW-0472">Membrane</keyword>
<dbReference type="AlphaFoldDB" id="A0A914AKB5"/>
<feature type="transmembrane region" description="Helical" evidence="2">
    <location>
        <begin position="164"/>
        <end position="186"/>
    </location>
</feature>
<evidence type="ECO:0000256" key="1">
    <source>
        <dbReference type="ARBA" id="ARBA00004141"/>
    </source>
</evidence>
<dbReference type="PANTHER" id="PTHR11360">
    <property type="entry name" value="MONOCARBOXYLATE TRANSPORTER"/>
    <property type="match status" value="1"/>
</dbReference>
<feature type="transmembrane region" description="Helical" evidence="2">
    <location>
        <begin position="73"/>
        <end position="91"/>
    </location>
</feature>
<feature type="transmembrane region" description="Helical" evidence="2">
    <location>
        <begin position="138"/>
        <end position="158"/>
    </location>
</feature>
<feature type="transmembrane region" description="Helical" evidence="2">
    <location>
        <begin position="408"/>
        <end position="426"/>
    </location>
</feature>
<dbReference type="PROSITE" id="PS50850">
    <property type="entry name" value="MFS"/>
    <property type="match status" value="1"/>
</dbReference>
<dbReference type="OMA" id="AVAYSIM"/>
<dbReference type="EnsemblMetazoa" id="XM_038208083.1">
    <property type="protein sequence ID" value="XP_038064011.1"/>
    <property type="gene ID" value="LOC119734546"/>
</dbReference>
<comment type="subcellular location">
    <subcellularLocation>
        <location evidence="1">Membrane</location>
        <topology evidence="1">Multi-pass membrane protein</topology>
    </subcellularLocation>
</comment>
<dbReference type="GO" id="GO:0008028">
    <property type="term" value="F:monocarboxylic acid transmembrane transporter activity"/>
    <property type="evidence" value="ECO:0007669"/>
    <property type="project" value="TreeGrafter"/>
</dbReference>
<feature type="domain" description="Major facilitator superfamily (MFS) profile" evidence="3">
    <location>
        <begin position="77"/>
        <end position="493"/>
    </location>
</feature>
<feature type="transmembrane region" description="Helical" evidence="2">
    <location>
        <begin position="313"/>
        <end position="333"/>
    </location>
</feature>
<accession>A0A914AKB5</accession>
<organism evidence="4 5">
    <name type="scientific">Patiria miniata</name>
    <name type="common">Bat star</name>
    <name type="synonym">Asterina miniata</name>
    <dbReference type="NCBI Taxonomy" id="46514"/>
    <lineage>
        <taxon>Eukaryota</taxon>
        <taxon>Metazoa</taxon>
        <taxon>Echinodermata</taxon>
        <taxon>Eleutherozoa</taxon>
        <taxon>Asterozoa</taxon>
        <taxon>Asteroidea</taxon>
        <taxon>Valvatacea</taxon>
        <taxon>Valvatida</taxon>
        <taxon>Asterinidae</taxon>
        <taxon>Patiria</taxon>
    </lineage>
</organism>
<name>A0A914AKB5_PATMI</name>
<evidence type="ECO:0000259" key="3">
    <source>
        <dbReference type="PROSITE" id="PS50850"/>
    </source>
</evidence>
<dbReference type="InterPro" id="IPR050327">
    <property type="entry name" value="Proton-linked_MCT"/>
</dbReference>
<dbReference type="PANTHER" id="PTHR11360:SF303">
    <property type="entry name" value="MAJOR FACILITATOR SUPERFAMILY (MFS) PROFILE DOMAIN-CONTAINING PROTEIN"/>
    <property type="match status" value="1"/>
</dbReference>
<feature type="transmembrane region" description="Helical" evidence="2">
    <location>
        <begin position="438"/>
        <end position="461"/>
    </location>
</feature>
<evidence type="ECO:0000313" key="5">
    <source>
        <dbReference type="Proteomes" id="UP000887568"/>
    </source>
</evidence>
<protein>
    <recommendedName>
        <fullName evidence="3">Major facilitator superfamily (MFS) profile domain-containing protein</fullName>
    </recommendedName>
</protein>
<evidence type="ECO:0000313" key="4">
    <source>
        <dbReference type="EnsemblMetazoa" id="XP_038064011.1"/>
    </source>
</evidence>
<dbReference type="GO" id="GO:0016020">
    <property type="term" value="C:membrane"/>
    <property type="evidence" value="ECO:0007669"/>
    <property type="project" value="UniProtKB-SubCell"/>
</dbReference>
<proteinExistence type="predicted"/>
<feature type="transmembrane region" description="Helical" evidence="2">
    <location>
        <begin position="467"/>
        <end position="487"/>
    </location>
</feature>
<dbReference type="InterPro" id="IPR036259">
    <property type="entry name" value="MFS_trans_sf"/>
</dbReference>
<dbReference type="Pfam" id="PF07690">
    <property type="entry name" value="MFS_1"/>
    <property type="match status" value="1"/>
</dbReference>
<dbReference type="GeneID" id="119734546"/>
<dbReference type="RefSeq" id="XP_038064011.1">
    <property type="nucleotide sequence ID" value="XM_038208083.1"/>
</dbReference>
<dbReference type="SUPFAM" id="SSF103473">
    <property type="entry name" value="MFS general substrate transporter"/>
    <property type="match status" value="1"/>
</dbReference>
<feature type="transmembrane region" description="Helical" evidence="2">
    <location>
        <begin position="383"/>
        <end position="402"/>
    </location>
</feature>
<reference evidence="4" key="1">
    <citation type="submission" date="2022-11" db="UniProtKB">
        <authorList>
            <consortium name="EnsemblMetazoa"/>
        </authorList>
    </citation>
    <scope>IDENTIFICATION</scope>
</reference>
<feature type="transmembrane region" description="Helical" evidence="2">
    <location>
        <begin position="348"/>
        <end position="371"/>
    </location>
</feature>
<feature type="transmembrane region" description="Helical" evidence="2">
    <location>
        <begin position="233"/>
        <end position="251"/>
    </location>
</feature>
<dbReference type="InterPro" id="IPR011701">
    <property type="entry name" value="MFS"/>
</dbReference>
<evidence type="ECO:0000256" key="2">
    <source>
        <dbReference type="SAM" id="Phobius"/>
    </source>
</evidence>